<organism evidence="1">
    <name type="scientific">marine sediment metagenome</name>
    <dbReference type="NCBI Taxonomy" id="412755"/>
    <lineage>
        <taxon>unclassified sequences</taxon>
        <taxon>metagenomes</taxon>
        <taxon>ecological metagenomes</taxon>
    </lineage>
</organism>
<dbReference type="Pfam" id="PF03237">
    <property type="entry name" value="Terminase_6N"/>
    <property type="match status" value="1"/>
</dbReference>
<evidence type="ECO:0000313" key="1">
    <source>
        <dbReference type="EMBL" id="KKN25956.1"/>
    </source>
</evidence>
<dbReference type="Gene3D" id="3.40.50.300">
    <property type="entry name" value="P-loop containing nucleotide triphosphate hydrolases"/>
    <property type="match status" value="1"/>
</dbReference>
<dbReference type="EMBL" id="LAZR01002757">
    <property type="protein sequence ID" value="KKN25956.1"/>
    <property type="molecule type" value="Genomic_DNA"/>
</dbReference>
<dbReference type="PANTHER" id="PTHR39184:SF1">
    <property type="entry name" value="PBSX PHAGE TERMINASE LARGE SUBUNIT"/>
    <property type="match status" value="1"/>
</dbReference>
<gene>
    <name evidence="1" type="ORF">LCGC14_0879480</name>
</gene>
<reference evidence="1" key="1">
    <citation type="journal article" date="2015" name="Nature">
        <title>Complex archaea that bridge the gap between prokaryotes and eukaryotes.</title>
        <authorList>
            <person name="Spang A."/>
            <person name="Saw J.H."/>
            <person name="Jorgensen S.L."/>
            <person name="Zaremba-Niedzwiedzka K."/>
            <person name="Martijn J."/>
            <person name="Lind A.E."/>
            <person name="van Eijk R."/>
            <person name="Schleper C."/>
            <person name="Guy L."/>
            <person name="Ettema T.J."/>
        </authorList>
    </citation>
    <scope>NUCLEOTIDE SEQUENCE</scope>
</reference>
<dbReference type="AlphaFoldDB" id="A0A0F9RLU8"/>
<name>A0A0F9RLU8_9ZZZZ</name>
<sequence>MFSAARHPAMISGRRGGKTVASCVKAFLYAHEHPGALICLTVNTYPAIRDIIVKTWYSLFGAGLGKMWDYKVADATITFPNGSNILLRASEDPDKLRGLTLAAFGMDEAAISNQHEAFQVLQATLSQVGYPHQGWVTTTPKGIRSWIYQRWVKNQLKDGAELDPEEYVLMQAHTRDNTYLTAEYMASLEASYGDTKWAQQELEGEFVAFEGQAFPEFDENVHVKSPPVGMKFKREVAGFDWGNVRPSAIIECQQDQTGRVWVTREWYKRRADLGEILNAMGDFPNRVYCDPTAKEEREFLQRSGVGARKARSNDFALRVSLVGRRLALVAGEPGLYISPDCPNLIEEIGSLTYAKQRGQDILNDKWEPGSDDHAFDALAYALMELDAGARGRPLPTIKLQWGH</sequence>
<dbReference type="Gene3D" id="3.30.420.280">
    <property type="match status" value="1"/>
</dbReference>
<protein>
    <submittedName>
        <fullName evidence="1">Uncharacterized protein</fullName>
    </submittedName>
</protein>
<accession>A0A0F9RLU8</accession>
<comment type="caution">
    <text evidence="1">The sequence shown here is derived from an EMBL/GenBank/DDBJ whole genome shotgun (WGS) entry which is preliminary data.</text>
</comment>
<proteinExistence type="predicted"/>
<dbReference type="InterPro" id="IPR027417">
    <property type="entry name" value="P-loop_NTPase"/>
</dbReference>
<dbReference type="InterPro" id="IPR052380">
    <property type="entry name" value="Viral_DNA_packaging_terminase"/>
</dbReference>
<dbReference type="PANTHER" id="PTHR39184">
    <property type="match status" value="1"/>
</dbReference>